<accession>A0A2K3JM56</accession>
<reference evidence="1 2" key="2">
    <citation type="journal article" date="2017" name="Front. Plant Sci.">
        <title>Gene Classification and Mining of Molecular Markers Useful in Red Clover (Trifolium pratense) Breeding.</title>
        <authorList>
            <person name="Istvanek J."/>
            <person name="Dluhosova J."/>
            <person name="Dluhos P."/>
            <person name="Patkova L."/>
            <person name="Nedelnik J."/>
            <person name="Repkova J."/>
        </authorList>
    </citation>
    <scope>NUCLEOTIDE SEQUENCE [LARGE SCALE GENOMIC DNA]</scope>
    <source>
        <strain evidence="2">cv. Tatra</strain>
        <tissue evidence="1">Young leaves</tissue>
    </source>
</reference>
<reference evidence="1 2" key="1">
    <citation type="journal article" date="2014" name="Am. J. Bot.">
        <title>Genome assembly and annotation for red clover (Trifolium pratense; Fabaceae).</title>
        <authorList>
            <person name="Istvanek J."/>
            <person name="Jaros M."/>
            <person name="Krenek A."/>
            <person name="Repkova J."/>
        </authorList>
    </citation>
    <scope>NUCLEOTIDE SEQUENCE [LARGE SCALE GENOMIC DNA]</scope>
    <source>
        <strain evidence="2">cv. Tatra</strain>
        <tissue evidence="1">Young leaves</tissue>
    </source>
</reference>
<gene>
    <name evidence="1" type="ORF">L195_g048734</name>
</gene>
<dbReference type="AlphaFoldDB" id="A0A2K3JM56"/>
<dbReference type="EMBL" id="ASHM01070315">
    <property type="protein sequence ID" value="PNX55108.1"/>
    <property type="molecule type" value="Genomic_DNA"/>
</dbReference>
<evidence type="ECO:0000313" key="2">
    <source>
        <dbReference type="Proteomes" id="UP000236291"/>
    </source>
</evidence>
<proteinExistence type="predicted"/>
<sequence>MKLETASLTANQNSHRPLTIDDFQPNTSLAAVYYNNGTPNLVRIHDDITLFDLKRRLNSILHFREQRKVTEIMYRRPSVCTDGTVLFTKMELLTDDDVRTMFSIFTWYMTKGPIELDATLVRSIEAILSNMIPKRRRRTFDEIAALMVKPRKDEEAKVEP</sequence>
<protein>
    <submittedName>
        <fullName evidence="1">Uncharacterized protein</fullName>
    </submittedName>
</protein>
<evidence type="ECO:0000313" key="1">
    <source>
        <dbReference type="EMBL" id="PNX55108.1"/>
    </source>
</evidence>
<name>A0A2K3JM56_TRIPR</name>
<comment type="caution">
    <text evidence="1">The sequence shown here is derived from an EMBL/GenBank/DDBJ whole genome shotgun (WGS) entry which is preliminary data.</text>
</comment>
<organism evidence="1 2">
    <name type="scientific">Trifolium pratense</name>
    <name type="common">Red clover</name>
    <dbReference type="NCBI Taxonomy" id="57577"/>
    <lineage>
        <taxon>Eukaryota</taxon>
        <taxon>Viridiplantae</taxon>
        <taxon>Streptophyta</taxon>
        <taxon>Embryophyta</taxon>
        <taxon>Tracheophyta</taxon>
        <taxon>Spermatophyta</taxon>
        <taxon>Magnoliopsida</taxon>
        <taxon>eudicotyledons</taxon>
        <taxon>Gunneridae</taxon>
        <taxon>Pentapetalae</taxon>
        <taxon>rosids</taxon>
        <taxon>fabids</taxon>
        <taxon>Fabales</taxon>
        <taxon>Fabaceae</taxon>
        <taxon>Papilionoideae</taxon>
        <taxon>50 kb inversion clade</taxon>
        <taxon>NPAAA clade</taxon>
        <taxon>Hologalegina</taxon>
        <taxon>IRL clade</taxon>
        <taxon>Trifolieae</taxon>
        <taxon>Trifolium</taxon>
    </lineage>
</organism>
<feature type="non-terminal residue" evidence="1">
    <location>
        <position position="160"/>
    </location>
</feature>
<dbReference type="Proteomes" id="UP000236291">
    <property type="component" value="Unassembled WGS sequence"/>
</dbReference>